<evidence type="ECO:0000313" key="1">
    <source>
        <dbReference type="EMBL" id="KAF5809053.1"/>
    </source>
</evidence>
<dbReference type="InParanoid" id="A0A251RP85"/>
<sequence>MISTTFWWLQPNLSQKPFLCGSPKFLAVYYISSPSHLCRFTFPLHVCPISPPQLP</sequence>
<proteinExistence type="predicted"/>
<reference evidence="1" key="3">
    <citation type="submission" date="2020-06" db="EMBL/GenBank/DDBJ databases">
        <title>Helianthus annuus Genome sequencing and assembly Release 2.</title>
        <authorList>
            <person name="Gouzy J."/>
            <person name="Langlade N."/>
            <person name="Munos S."/>
        </authorList>
    </citation>
    <scope>NUCLEOTIDE SEQUENCE</scope>
    <source>
        <tissue evidence="1">Leaves</tissue>
    </source>
</reference>
<keyword evidence="3" id="KW-1185">Reference proteome</keyword>
<accession>A0A251RP85</accession>
<dbReference type="Gramene" id="mRNA:HanXRQr2_Chr04g0152631">
    <property type="protein sequence ID" value="CDS:HanXRQr2_Chr04g0152631.1"/>
    <property type="gene ID" value="HanXRQr2_Chr04g0152631"/>
</dbReference>
<gene>
    <name evidence="2" type="ORF">HannXRQ_Chr17g0547071</name>
    <name evidence="1" type="ORF">HanXRQr2_Chr04g0152631</name>
</gene>
<reference evidence="2" key="2">
    <citation type="submission" date="2017-02" db="EMBL/GenBank/DDBJ databases">
        <title>Sunflower complete genome.</title>
        <authorList>
            <person name="Langlade N."/>
            <person name="Munos S."/>
        </authorList>
    </citation>
    <scope>NUCLEOTIDE SEQUENCE [LARGE SCALE GENOMIC DNA]</scope>
    <source>
        <tissue evidence="2">Leaves</tissue>
    </source>
</reference>
<reference evidence="1 3" key="1">
    <citation type="journal article" date="2017" name="Nature">
        <title>The sunflower genome provides insights into oil metabolism, flowering and Asterid evolution.</title>
        <authorList>
            <person name="Badouin H."/>
            <person name="Gouzy J."/>
            <person name="Grassa C.J."/>
            <person name="Murat F."/>
            <person name="Staton S.E."/>
            <person name="Cottret L."/>
            <person name="Lelandais-Briere C."/>
            <person name="Owens G.L."/>
            <person name="Carrere S."/>
            <person name="Mayjonade B."/>
            <person name="Legrand L."/>
            <person name="Gill N."/>
            <person name="Kane N.C."/>
            <person name="Bowers J.E."/>
            <person name="Hubner S."/>
            <person name="Bellec A."/>
            <person name="Berard A."/>
            <person name="Berges H."/>
            <person name="Blanchet N."/>
            <person name="Boniface M.C."/>
            <person name="Brunel D."/>
            <person name="Catrice O."/>
            <person name="Chaidir N."/>
            <person name="Claudel C."/>
            <person name="Donnadieu C."/>
            <person name="Faraut T."/>
            <person name="Fievet G."/>
            <person name="Helmstetter N."/>
            <person name="King M."/>
            <person name="Knapp S.J."/>
            <person name="Lai Z."/>
            <person name="Le Paslier M.C."/>
            <person name="Lippi Y."/>
            <person name="Lorenzon L."/>
            <person name="Mandel J.R."/>
            <person name="Marage G."/>
            <person name="Marchand G."/>
            <person name="Marquand E."/>
            <person name="Bret-Mestries E."/>
            <person name="Morien E."/>
            <person name="Nambeesan S."/>
            <person name="Nguyen T."/>
            <person name="Pegot-Espagnet P."/>
            <person name="Pouilly N."/>
            <person name="Raftis F."/>
            <person name="Sallet E."/>
            <person name="Schiex T."/>
            <person name="Thomas J."/>
            <person name="Vandecasteele C."/>
            <person name="Vares D."/>
            <person name="Vear F."/>
            <person name="Vautrin S."/>
            <person name="Crespi M."/>
            <person name="Mangin B."/>
            <person name="Burke J.M."/>
            <person name="Salse J."/>
            <person name="Munos S."/>
            <person name="Vincourt P."/>
            <person name="Rieseberg L.H."/>
            <person name="Langlade N.B."/>
        </authorList>
    </citation>
    <scope>NUCLEOTIDE SEQUENCE [LARGE SCALE GENOMIC DNA]</scope>
    <source>
        <strain evidence="3">cv. SF193</strain>
        <tissue evidence="1">Leaves</tissue>
    </source>
</reference>
<dbReference type="EMBL" id="MNCJ02000319">
    <property type="protein sequence ID" value="KAF5809053.1"/>
    <property type="molecule type" value="Genomic_DNA"/>
</dbReference>
<name>A0A251RP85_HELAN</name>
<evidence type="ECO:0000313" key="3">
    <source>
        <dbReference type="Proteomes" id="UP000215914"/>
    </source>
</evidence>
<organism evidence="2 3">
    <name type="scientific">Helianthus annuus</name>
    <name type="common">Common sunflower</name>
    <dbReference type="NCBI Taxonomy" id="4232"/>
    <lineage>
        <taxon>Eukaryota</taxon>
        <taxon>Viridiplantae</taxon>
        <taxon>Streptophyta</taxon>
        <taxon>Embryophyta</taxon>
        <taxon>Tracheophyta</taxon>
        <taxon>Spermatophyta</taxon>
        <taxon>Magnoliopsida</taxon>
        <taxon>eudicotyledons</taxon>
        <taxon>Gunneridae</taxon>
        <taxon>Pentapetalae</taxon>
        <taxon>asterids</taxon>
        <taxon>campanulids</taxon>
        <taxon>Asterales</taxon>
        <taxon>Asteraceae</taxon>
        <taxon>Asteroideae</taxon>
        <taxon>Heliantheae alliance</taxon>
        <taxon>Heliantheae</taxon>
        <taxon>Helianthus</taxon>
    </lineage>
</organism>
<dbReference type="Proteomes" id="UP000215914">
    <property type="component" value="Chromosome 17"/>
</dbReference>
<dbReference type="AlphaFoldDB" id="A0A251RP85"/>
<dbReference type="EMBL" id="CM007906">
    <property type="protein sequence ID" value="OTF86097.1"/>
    <property type="molecule type" value="Genomic_DNA"/>
</dbReference>
<protein>
    <submittedName>
        <fullName evidence="2">Uncharacterized protein</fullName>
    </submittedName>
</protein>
<evidence type="ECO:0000313" key="2">
    <source>
        <dbReference type="EMBL" id="OTF86097.1"/>
    </source>
</evidence>